<protein>
    <submittedName>
        <fullName evidence="1">Uncharacterized protein</fullName>
    </submittedName>
</protein>
<dbReference type="EMBL" id="HBGA01065424">
    <property type="protein sequence ID" value="CAD9013242.1"/>
    <property type="molecule type" value="Transcribed_RNA"/>
</dbReference>
<reference evidence="1" key="1">
    <citation type="submission" date="2021-01" db="EMBL/GenBank/DDBJ databases">
        <authorList>
            <person name="Corre E."/>
            <person name="Pelletier E."/>
            <person name="Niang G."/>
            <person name="Scheremetjew M."/>
            <person name="Finn R."/>
            <person name="Kale V."/>
            <person name="Holt S."/>
            <person name="Cochrane G."/>
            <person name="Meng A."/>
            <person name="Brown T."/>
            <person name="Cohen L."/>
        </authorList>
    </citation>
    <scope>NUCLEOTIDE SEQUENCE</scope>
    <source>
        <strain evidence="1">NIES-381</strain>
    </source>
</reference>
<organism evidence="1">
    <name type="scientific">Eutreptiella gymnastica</name>
    <dbReference type="NCBI Taxonomy" id="73025"/>
    <lineage>
        <taxon>Eukaryota</taxon>
        <taxon>Discoba</taxon>
        <taxon>Euglenozoa</taxon>
        <taxon>Euglenida</taxon>
        <taxon>Spirocuta</taxon>
        <taxon>Euglenophyceae</taxon>
        <taxon>Eutreptiales</taxon>
        <taxon>Eutreptiaceae</taxon>
        <taxon>Eutreptiella</taxon>
    </lineage>
</organism>
<evidence type="ECO:0000313" key="1">
    <source>
        <dbReference type="EMBL" id="CAD9013242.1"/>
    </source>
</evidence>
<gene>
    <name evidence="1" type="ORF">EGYM00392_LOCUS24344</name>
</gene>
<proteinExistence type="predicted"/>
<dbReference type="AlphaFoldDB" id="A0A7S1II16"/>
<sequence length="101" mass="11445">MVQVHSLKNHLRPIRDPVFGGTCKEQSLAKRASSRHMQCSAGYLGYPKGSKLKNALHRDEVHSELQFAQSGAGYEPFFRFQTMKSKLRTKRGRIGPTETKL</sequence>
<name>A0A7S1II16_9EUGL</name>
<accession>A0A7S1II16</accession>